<dbReference type="OrthoDB" id="10250282at2759"/>
<dbReference type="Proteomes" id="UP000663852">
    <property type="component" value="Unassembled WGS sequence"/>
</dbReference>
<reference evidence="4" key="1">
    <citation type="submission" date="2021-02" db="EMBL/GenBank/DDBJ databases">
        <authorList>
            <person name="Nowell W R."/>
        </authorList>
    </citation>
    <scope>NUCLEOTIDE SEQUENCE</scope>
</reference>
<dbReference type="CDD" id="cd07564">
    <property type="entry name" value="nitrilases_CHs"/>
    <property type="match status" value="1"/>
</dbReference>
<dbReference type="Proteomes" id="UP000663828">
    <property type="component" value="Unassembled WGS sequence"/>
</dbReference>
<dbReference type="PROSITE" id="PS50263">
    <property type="entry name" value="CN_HYDROLASE"/>
    <property type="match status" value="1"/>
</dbReference>
<dbReference type="GO" id="GO:0003824">
    <property type="term" value="F:catalytic activity"/>
    <property type="evidence" value="ECO:0007669"/>
    <property type="project" value="InterPro"/>
</dbReference>
<dbReference type="EMBL" id="CAJNOJ010000029">
    <property type="protein sequence ID" value="CAF0883747.1"/>
    <property type="molecule type" value="Genomic_DNA"/>
</dbReference>
<comment type="similarity">
    <text evidence="1">Belongs to the carbon-nitrogen hydrolase superfamily. Nitrilase family.</text>
</comment>
<evidence type="ECO:0000259" key="2">
    <source>
        <dbReference type="PROSITE" id="PS50263"/>
    </source>
</evidence>
<proteinExistence type="inferred from homology"/>
<protein>
    <recommendedName>
        <fullName evidence="2">CN hydrolase domain-containing protein</fullName>
    </recommendedName>
</protein>
<dbReference type="InterPro" id="IPR036526">
    <property type="entry name" value="C-N_Hydrolase_sf"/>
</dbReference>
<dbReference type="PANTHER" id="PTHR46044:SF1">
    <property type="entry name" value="CN HYDROLASE DOMAIN-CONTAINING PROTEIN"/>
    <property type="match status" value="1"/>
</dbReference>
<evidence type="ECO:0000313" key="4">
    <source>
        <dbReference type="EMBL" id="CAF0883747.1"/>
    </source>
</evidence>
<dbReference type="InterPro" id="IPR044149">
    <property type="entry name" value="Nitrilases_CHs"/>
</dbReference>
<dbReference type="InterPro" id="IPR003010">
    <property type="entry name" value="C-N_Hydrolase"/>
</dbReference>
<dbReference type="Pfam" id="PF00795">
    <property type="entry name" value="CN_hydrolase"/>
    <property type="match status" value="1"/>
</dbReference>
<keyword evidence="5" id="KW-1185">Reference proteome</keyword>
<dbReference type="AlphaFoldDB" id="A0A813YGH7"/>
<dbReference type="SUPFAM" id="SSF56317">
    <property type="entry name" value="Carbon-nitrogen hydrolase"/>
    <property type="match status" value="1"/>
</dbReference>
<sequence length="307" mass="34206">MMTKLTVAVCQCACQRFDFEKTLLHLQKYSKEAAAKGAQLALFPEAFIGGYPRYSHFGAVIGNRSDAGRQEFLEYHQAAISLTDGNDKSTELQRIEQVAREENLFLVIGIIERGGSTLYCAVIYIHPEHGLIHSRRKLMPTGTERVVWGFGDVKDVKAVPFNKDILLGAAICWESYMPLLRYHMYSQNIQIYLAPTADGRDTWASSMQHIAIEGRTYVLSANQFVQTKDMPSGYVLPKEFSNSESVLTNGGSVIIDPFGKILAGPLFGKEGVLVAEIDTDECIKGKMDFDVCGHYARKDAFTLTVKE</sequence>
<feature type="domain" description="CN hydrolase" evidence="2">
    <location>
        <begin position="5"/>
        <end position="279"/>
    </location>
</feature>
<gene>
    <name evidence="4" type="ORF">EDS130_LOCUS8926</name>
    <name evidence="3" type="ORF">XAT740_LOCUS3752</name>
</gene>
<dbReference type="PANTHER" id="PTHR46044">
    <property type="entry name" value="NITRILASE"/>
    <property type="match status" value="1"/>
</dbReference>
<comment type="caution">
    <text evidence="4">The sequence shown here is derived from an EMBL/GenBank/DDBJ whole genome shotgun (WGS) entry which is preliminary data.</text>
</comment>
<dbReference type="EMBL" id="CAJNOR010000146">
    <property type="protein sequence ID" value="CAF0816774.1"/>
    <property type="molecule type" value="Genomic_DNA"/>
</dbReference>
<evidence type="ECO:0000256" key="1">
    <source>
        <dbReference type="ARBA" id="ARBA00008129"/>
    </source>
</evidence>
<evidence type="ECO:0000313" key="6">
    <source>
        <dbReference type="Proteomes" id="UP000663852"/>
    </source>
</evidence>
<dbReference type="Gene3D" id="3.60.110.10">
    <property type="entry name" value="Carbon-nitrogen hydrolase"/>
    <property type="match status" value="1"/>
</dbReference>
<organism evidence="4 6">
    <name type="scientific">Adineta ricciae</name>
    <name type="common">Rotifer</name>
    <dbReference type="NCBI Taxonomy" id="249248"/>
    <lineage>
        <taxon>Eukaryota</taxon>
        <taxon>Metazoa</taxon>
        <taxon>Spiralia</taxon>
        <taxon>Gnathifera</taxon>
        <taxon>Rotifera</taxon>
        <taxon>Eurotatoria</taxon>
        <taxon>Bdelloidea</taxon>
        <taxon>Adinetida</taxon>
        <taxon>Adinetidae</taxon>
        <taxon>Adineta</taxon>
    </lineage>
</organism>
<evidence type="ECO:0000313" key="3">
    <source>
        <dbReference type="EMBL" id="CAF0816774.1"/>
    </source>
</evidence>
<accession>A0A813YGH7</accession>
<evidence type="ECO:0000313" key="5">
    <source>
        <dbReference type="Proteomes" id="UP000663828"/>
    </source>
</evidence>
<name>A0A813YGH7_ADIRI</name>